<reference evidence="2 3" key="1">
    <citation type="submission" date="2024-02" db="EMBL/GenBank/DDBJ databases">
        <title>Rubritalea halochordaticola NBRC 107102.</title>
        <authorList>
            <person name="Ichikawa N."/>
            <person name="Katano-Makiyama Y."/>
            <person name="Hidaka K."/>
        </authorList>
    </citation>
    <scope>NUCLEOTIDE SEQUENCE [LARGE SCALE GENOMIC DNA]</scope>
    <source>
        <strain evidence="2 3">NBRC 107102</strain>
    </source>
</reference>
<dbReference type="InterPro" id="IPR011990">
    <property type="entry name" value="TPR-like_helical_dom_sf"/>
</dbReference>
<dbReference type="SUPFAM" id="SSF52540">
    <property type="entry name" value="P-loop containing nucleoside triphosphate hydrolases"/>
    <property type="match status" value="1"/>
</dbReference>
<evidence type="ECO:0000313" key="3">
    <source>
        <dbReference type="Proteomes" id="UP001424741"/>
    </source>
</evidence>
<dbReference type="InterPro" id="IPR027417">
    <property type="entry name" value="P-loop_NTPase"/>
</dbReference>
<keyword evidence="3" id="KW-1185">Reference proteome</keyword>
<evidence type="ECO:0000313" key="2">
    <source>
        <dbReference type="EMBL" id="GAA5494494.1"/>
    </source>
</evidence>
<accession>A0ABP9UYR0</accession>
<dbReference type="Gene3D" id="1.25.40.10">
    <property type="entry name" value="Tetratricopeptide repeat domain"/>
    <property type="match status" value="1"/>
</dbReference>
<protein>
    <recommendedName>
        <fullName evidence="4">Sulfotransferase family protein</fullName>
    </recommendedName>
</protein>
<comment type="caution">
    <text evidence="2">The sequence shown here is derived from an EMBL/GenBank/DDBJ whole genome shotgun (WGS) entry which is preliminary data.</text>
</comment>
<dbReference type="Pfam" id="PF13469">
    <property type="entry name" value="Sulfotransfer_3"/>
    <property type="match status" value="1"/>
</dbReference>
<dbReference type="SUPFAM" id="SSF48452">
    <property type="entry name" value="TPR-like"/>
    <property type="match status" value="1"/>
</dbReference>
<sequence length="509" mass="57448">MIYQECADLLNARVAVASDAGKAMRLYEKAVRSNPKNVLVLQEAGAYFAEHHELSKSHACIERLIKLGKGQDARILLLAGLMWRQAYRPEKALSCLREASQMPQASPKVYLELADLLERASQYEEAREAVDRCLTVDEKSGVAKELKARILHACGEKEESFRLLHASLNQGGVPKVELARILNTWARMLDSEGAYDEAFDTLLQSKELLRNTGGVRSMGRANQVENARLSAMVEGVNSSHVESWLSEAEVGQTRQVLLTGAPRSGTTLIERYIDAHEEVVAVDEYNALTGRVIPSALSREFRNAGALDIGVVDRISPRDREMSVKRYLKLMEMYLGERVGSRCLLDKNPGLTGHLPAILRIMPQMKILYALRNPLDVAISSFFSWFPGNRMSVEYFTLESTVKRVSLELDFWLKLRGVLPTALWRETRYEDTVGDVEKEVDGIFDWLGVTGRGDERERKGQVYVNSPTYREASKPIYTSSQDRWKNYEKHLQGCVGELQWHCDQLGYSV</sequence>
<keyword evidence="1" id="KW-0802">TPR repeat</keyword>
<dbReference type="InterPro" id="IPR019734">
    <property type="entry name" value="TPR_rpt"/>
</dbReference>
<dbReference type="SMART" id="SM00028">
    <property type="entry name" value="TPR"/>
    <property type="match status" value="3"/>
</dbReference>
<evidence type="ECO:0008006" key="4">
    <source>
        <dbReference type="Google" id="ProtNLM"/>
    </source>
</evidence>
<dbReference type="Gene3D" id="3.40.50.300">
    <property type="entry name" value="P-loop containing nucleotide triphosphate hydrolases"/>
    <property type="match status" value="1"/>
</dbReference>
<organism evidence="2 3">
    <name type="scientific">Rubritalea halochordaticola</name>
    <dbReference type="NCBI Taxonomy" id="714537"/>
    <lineage>
        <taxon>Bacteria</taxon>
        <taxon>Pseudomonadati</taxon>
        <taxon>Verrucomicrobiota</taxon>
        <taxon>Verrucomicrobiia</taxon>
        <taxon>Verrucomicrobiales</taxon>
        <taxon>Rubritaleaceae</taxon>
        <taxon>Rubritalea</taxon>
    </lineage>
</organism>
<dbReference type="EMBL" id="BAABRL010000002">
    <property type="protein sequence ID" value="GAA5494494.1"/>
    <property type="molecule type" value="Genomic_DNA"/>
</dbReference>
<dbReference type="Proteomes" id="UP001424741">
    <property type="component" value="Unassembled WGS sequence"/>
</dbReference>
<dbReference type="PROSITE" id="PS50005">
    <property type="entry name" value="TPR"/>
    <property type="match status" value="1"/>
</dbReference>
<evidence type="ECO:0000256" key="1">
    <source>
        <dbReference type="PROSITE-ProRule" id="PRU00339"/>
    </source>
</evidence>
<name>A0ABP9UYR0_9BACT</name>
<proteinExistence type="predicted"/>
<gene>
    <name evidence="2" type="ORF">Rhal01_00655</name>
</gene>
<feature type="repeat" description="TPR" evidence="1">
    <location>
        <begin position="107"/>
        <end position="140"/>
    </location>
</feature>